<evidence type="ECO:0000256" key="2">
    <source>
        <dbReference type="SAM" id="Phobius"/>
    </source>
</evidence>
<dbReference type="Pfam" id="PF07596">
    <property type="entry name" value="SBP_bac_10"/>
    <property type="match status" value="1"/>
</dbReference>
<protein>
    <submittedName>
        <fullName evidence="4">DUF1559 domain-containing protein</fullName>
    </submittedName>
</protein>
<gene>
    <name evidence="4" type="ORF">TsocGM_12560</name>
</gene>
<name>A0A432MJQ6_9BACT</name>
<keyword evidence="5" id="KW-1185">Reference proteome</keyword>
<dbReference type="SUPFAM" id="SSF54523">
    <property type="entry name" value="Pili subunits"/>
    <property type="match status" value="1"/>
</dbReference>
<evidence type="ECO:0000313" key="4">
    <source>
        <dbReference type="EMBL" id="RUL87356.1"/>
    </source>
</evidence>
<dbReference type="RefSeq" id="WP_126725720.1">
    <property type="nucleotide sequence ID" value="NZ_RYZH01000022.1"/>
</dbReference>
<evidence type="ECO:0000256" key="1">
    <source>
        <dbReference type="SAM" id="MobiDB-lite"/>
    </source>
</evidence>
<proteinExistence type="predicted"/>
<evidence type="ECO:0000259" key="3">
    <source>
        <dbReference type="Pfam" id="PF07596"/>
    </source>
</evidence>
<dbReference type="OrthoDB" id="265678at2"/>
<keyword evidence="2" id="KW-0812">Transmembrane</keyword>
<dbReference type="AlphaFoldDB" id="A0A432MJQ6"/>
<dbReference type="InterPro" id="IPR011453">
    <property type="entry name" value="DUF1559"/>
</dbReference>
<feature type="transmembrane region" description="Helical" evidence="2">
    <location>
        <begin position="20"/>
        <end position="39"/>
    </location>
</feature>
<dbReference type="EMBL" id="RYZH01000022">
    <property type="protein sequence ID" value="RUL87356.1"/>
    <property type="molecule type" value="Genomic_DNA"/>
</dbReference>
<dbReference type="PANTHER" id="PTHR30093">
    <property type="entry name" value="GENERAL SECRETION PATHWAY PROTEIN G"/>
    <property type="match status" value="1"/>
</dbReference>
<reference evidence="4 5" key="1">
    <citation type="submission" date="2018-12" db="EMBL/GenBank/DDBJ databases">
        <authorList>
            <person name="Toschakov S.V."/>
        </authorList>
    </citation>
    <scope>NUCLEOTIDE SEQUENCE [LARGE SCALE GENOMIC DNA]</scope>
    <source>
        <strain evidence="4 5">GM2012</strain>
    </source>
</reference>
<keyword evidence="2" id="KW-1133">Transmembrane helix</keyword>
<feature type="region of interest" description="Disordered" evidence="1">
    <location>
        <begin position="298"/>
        <end position="324"/>
    </location>
</feature>
<dbReference type="PANTHER" id="PTHR30093:SF2">
    <property type="entry name" value="TYPE II SECRETION SYSTEM PROTEIN H"/>
    <property type="match status" value="1"/>
</dbReference>
<comment type="caution">
    <text evidence="4">The sequence shown here is derived from an EMBL/GenBank/DDBJ whole genome shotgun (WGS) entry which is preliminary data.</text>
</comment>
<dbReference type="Proteomes" id="UP000280296">
    <property type="component" value="Unassembled WGS sequence"/>
</dbReference>
<reference evidence="4 5" key="2">
    <citation type="submission" date="2019-01" db="EMBL/GenBank/DDBJ databases">
        <title>Tautonia sociabilis, a novel thermotolerant planctomycete of Isosphaeraceae family, isolated from a 4000 m deep subterranean habitat.</title>
        <authorList>
            <person name="Kovaleva O.L."/>
            <person name="Elcheninov A.G."/>
            <person name="Van Heerden E."/>
            <person name="Toshchakov S.V."/>
            <person name="Novikov A."/>
            <person name="Bonch-Osmolovskaya E.A."/>
            <person name="Kublanov I.V."/>
        </authorList>
    </citation>
    <scope>NUCLEOTIDE SEQUENCE [LARGE SCALE GENOMIC DNA]</scope>
    <source>
        <strain evidence="4 5">GM2012</strain>
    </source>
</reference>
<evidence type="ECO:0000313" key="5">
    <source>
        <dbReference type="Proteomes" id="UP000280296"/>
    </source>
</evidence>
<keyword evidence="2" id="KW-0472">Membrane</keyword>
<dbReference type="InterPro" id="IPR045584">
    <property type="entry name" value="Pilin-like"/>
</dbReference>
<sequence>MRRPDSTPSGSDRTGVGPAEVLVIILVIGVLILLLMMGLTRSREAARSVTCTRNLHQIGLALGLYEQATRRLPAVPLLDGTEPPRSGPIAEMLQQLGVTDLTALAPDSPPPPPSGEPPLEGYLPGVVCPSDRMATARVFPAPVSYRANAGIGPDGRLGPFSPGERVTTQEVEAGHGASYTASFAERLVGSAGTAKERIRDYQVVPGPIPEAGCPDLPSSPLLTDAGRSWLELGWRSTLYSHALPPASASSCIAEDGRSAFMGASSGHVEGIRILLMDGSVRTYARSVAPAVWRALGSYRDEDSPEAPVPDESALEPSETVPEPN</sequence>
<accession>A0A432MJQ6</accession>
<feature type="domain" description="DUF1559" evidence="3">
    <location>
        <begin position="42"/>
        <end position="289"/>
    </location>
</feature>
<organism evidence="4 5">
    <name type="scientific">Tautonia sociabilis</name>
    <dbReference type="NCBI Taxonomy" id="2080755"/>
    <lineage>
        <taxon>Bacteria</taxon>
        <taxon>Pseudomonadati</taxon>
        <taxon>Planctomycetota</taxon>
        <taxon>Planctomycetia</taxon>
        <taxon>Isosphaerales</taxon>
        <taxon>Isosphaeraceae</taxon>
        <taxon>Tautonia</taxon>
    </lineage>
</organism>